<organism evidence="2 3">
    <name type="scientific">Thermococcus indicus</name>
    <dbReference type="NCBI Taxonomy" id="2586643"/>
    <lineage>
        <taxon>Archaea</taxon>
        <taxon>Methanobacteriati</taxon>
        <taxon>Methanobacteriota</taxon>
        <taxon>Thermococci</taxon>
        <taxon>Thermococcales</taxon>
        <taxon>Thermococcaceae</taxon>
        <taxon>Thermococcus</taxon>
    </lineage>
</organism>
<dbReference type="PANTHER" id="PTHR17901">
    <property type="entry name" value="MAGNESIUM-DEPENDENT PHOSPHATASE 1 MDP1"/>
    <property type="match status" value="1"/>
</dbReference>
<evidence type="ECO:0000313" key="2">
    <source>
        <dbReference type="EMBL" id="QDA32065.1"/>
    </source>
</evidence>
<evidence type="ECO:0000313" key="3">
    <source>
        <dbReference type="Proteomes" id="UP000306007"/>
    </source>
</evidence>
<dbReference type="KEGG" id="tic:FH039_11270"/>
<name>A0A4Y5SMR0_9EURY</name>
<dbReference type="NCBIfam" id="TIGR01685">
    <property type="entry name" value="MDP-1"/>
    <property type="match status" value="1"/>
</dbReference>
<dbReference type="SUPFAM" id="SSF55681">
    <property type="entry name" value="Class II aaRS and biotin synthetases"/>
    <property type="match status" value="1"/>
</dbReference>
<dbReference type="InterPro" id="IPR023214">
    <property type="entry name" value="HAD_sf"/>
</dbReference>
<dbReference type="SUPFAM" id="SSF56784">
    <property type="entry name" value="HAD-like"/>
    <property type="match status" value="1"/>
</dbReference>
<gene>
    <name evidence="2" type="ORF">FH039_11270</name>
</gene>
<dbReference type="Pfam" id="PF03031">
    <property type="entry name" value="NIF"/>
    <property type="match status" value="1"/>
</dbReference>
<reference evidence="2 3" key="1">
    <citation type="submission" date="2019-06" db="EMBL/GenBank/DDBJ databases">
        <title>Thermococcus indicus sp. nov., a Fe(III)-reducing hyperthermophilic archaeon isolated from the Onnuri vent field of the Central Indian Ocean ridge.</title>
        <authorList>
            <person name="Lim J.K."/>
            <person name="Kim Y.J."/>
            <person name="Kwon K.K."/>
        </authorList>
    </citation>
    <scope>NUCLEOTIDE SEQUENCE [LARGE SCALE GENOMIC DNA]</scope>
    <source>
        <strain evidence="2 3">IOH1</strain>
    </source>
</reference>
<dbReference type="AlphaFoldDB" id="A0A4Y5SMR0"/>
<proteinExistence type="predicted"/>
<dbReference type="InterPro" id="IPR010033">
    <property type="entry name" value="HAD_SF_ppase_IIIC"/>
</dbReference>
<dbReference type="GO" id="GO:0016791">
    <property type="term" value="F:phosphatase activity"/>
    <property type="evidence" value="ECO:0007669"/>
    <property type="project" value="InterPro"/>
</dbReference>
<dbReference type="InterPro" id="IPR010036">
    <property type="entry name" value="MDP_1_eu_arc"/>
</dbReference>
<dbReference type="InterPro" id="IPR007162">
    <property type="entry name" value="DUF366"/>
</dbReference>
<dbReference type="NCBIfam" id="TIGR01681">
    <property type="entry name" value="HAD-SF-IIIC"/>
    <property type="match status" value="1"/>
</dbReference>
<feature type="domain" description="FCP1 homology" evidence="1">
    <location>
        <begin position="3"/>
        <end position="155"/>
    </location>
</feature>
<evidence type="ECO:0000259" key="1">
    <source>
        <dbReference type="Pfam" id="PF03031"/>
    </source>
</evidence>
<dbReference type="InterPro" id="IPR004274">
    <property type="entry name" value="FCP1_dom"/>
</dbReference>
<dbReference type="PANTHER" id="PTHR17901:SF14">
    <property type="entry name" value="MAGNESIUM-DEPENDENT PHOSPHATASE 1"/>
    <property type="match status" value="1"/>
</dbReference>
<keyword evidence="3" id="KW-1185">Reference proteome</keyword>
<accession>A0A4Y5SMR0</accession>
<dbReference type="Pfam" id="PF04017">
    <property type="entry name" value="DUF366"/>
    <property type="match status" value="1"/>
</dbReference>
<dbReference type="Gene3D" id="3.40.50.1000">
    <property type="entry name" value="HAD superfamily/HAD-like"/>
    <property type="match status" value="1"/>
</dbReference>
<dbReference type="Proteomes" id="UP000306007">
    <property type="component" value="Chromosome"/>
</dbReference>
<dbReference type="Gene3D" id="3.30.930.10">
    <property type="entry name" value="Bira Bifunctional Protein, Domain 2"/>
    <property type="match status" value="1"/>
</dbReference>
<dbReference type="InterPro" id="IPR045864">
    <property type="entry name" value="aa-tRNA-synth_II/BPL/LPL"/>
</dbReference>
<protein>
    <submittedName>
        <fullName evidence="2">Magnesium-dependent phosphatase-1</fullName>
    </submittedName>
</protein>
<sequence>MRVLILDLDGTLWDHEDASKLVPPYEFHGDYLIDSNGGELHLFPGVREFLEWASGRFVLSIASWNVEEKVKPILEGFGLWDCFVFPKIENHPDKADMIARTLRELELSGYDVGGVIYVDDRDIHIEDVKTTVPSIRFIHMWKDAKSFEELRELLERRGDSMELLIVKDKRIDYDGSAIGSHWAYRNFGILGNSLVVFRGKCDVKVEEMIDIEDLRASKEIRSDDMVHYIIEVFDLVNALFASTLQKLFIARLCEVLAEYGVKTHRKGDDIYVNGKKLSISIATVSPVSVKIHIGINIEAKGIPEGVDAIGLKELGITDVEGFMEKTGKALVKEFNKVKRDSLKVRWAQ</sequence>
<dbReference type="EMBL" id="CP040846">
    <property type="protein sequence ID" value="QDA32065.1"/>
    <property type="molecule type" value="Genomic_DNA"/>
</dbReference>
<dbReference type="InterPro" id="IPR036412">
    <property type="entry name" value="HAD-like_sf"/>
</dbReference>